<evidence type="ECO:0000313" key="8">
    <source>
        <dbReference type="EnsemblMetazoa" id="BGLB006255-PB"/>
    </source>
</evidence>
<keyword evidence="5 6" id="KW-0472">Membrane</keyword>
<dbReference type="KEGG" id="bgt:106063453"/>
<keyword evidence="3 6" id="KW-0812">Transmembrane</keyword>
<comment type="similarity">
    <text evidence="2">Belongs to the FAM241 family.</text>
</comment>
<dbReference type="RefSeq" id="XP_013077273.1">
    <property type="nucleotide sequence ID" value="XM_013221819.2"/>
</dbReference>
<evidence type="ECO:0000256" key="1">
    <source>
        <dbReference type="ARBA" id="ARBA00004167"/>
    </source>
</evidence>
<sequence>MVKILANGDIVPDNDPRVTQNRAQQRNNTQGGFHSAGVNQDNHIPQQVSLFQILNQRLLGFGIPRWNMGNIVIEPIVLVGFLIALLLFGFPGLIFGALLFAVCSWSQNGAPDFISNFFGSNENPGRDNRNRGRAGGGYRLGR</sequence>
<dbReference type="InterPro" id="IPR052502">
    <property type="entry name" value="FAM241_domain"/>
</dbReference>
<evidence type="ECO:0000256" key="4">
    <source>
        <dbReference type="ARBA" id="ARBA00022989"/>
    </source>
</evidence>
<gene>
    <name evidence="8" type="primary">106063453</name>
    <name evidence="11" type="synonym">LOC106063453</name>
</gene>
<evidence type="ECO:0000313" key="10">
    <source>
        <dbReference type="Proteomes" id="UP001165740"/>
    </source>
</evidence>
<evidence type="ECO:0000259" key="7">
    <source>
        <dbReference type="Pfam" id="PF15378"/>
    </source>
</evidence>
<dbReference type="VEuPathDB" id="VectorBase:BGLAX_040090"/>
<dbReference type="OMA" id="LIYIVSH"/>
<dbReference type="InterPro" id="IPR027953">
    <property type="entry name" value="DUF4605"/>
</dbReference>
<evidence type="ECO:0000256" key="6">
    <source>
        <dbReference type="SAM" id="Phobius"/>
    </source>
</evidence>
<keyword evidence="10" id="KW-1185">Reference proteome</keyword>
<dbReference type="Proteomes" id="UP001165740">
    <property type="component" value="Chromosome 2"/>
</dbReference>
<dbReference type="AlphaFoldDB" id="A0A2C9JQ88"/>
<evidence type="ECO:0000256" key="2">
    <source>
        <dbReference type="ARBA" id="ARBA00006165"/>
    </source>
</evidence>
<evidence type="ECO:0000313" key="9">
    <source>
        <dbReference type="Proteomes" id="UP000076420"/>
    </source>
</evidence>
<accession>A0A2C9JQ88</accession>
<dbReference type="PANTHER" id="PTHR33690">
    <property type="entry name" value="DUF4605 DOMAIN-CONTAINING PROTEIN"/>
    <property type="match status" value="1"/>
</dbReference>
<dbReference type="GeneID" id="106063453"/>
<dbReference type="EnsemblMetazoa" id="BGLB006255-RB">
    <property type="protein sequence ID" value="BGLB006255-PB"/>
    <property type="gene ID" value="BGLB006255"/>
</dbReference>
<dbReference type="VEuPathDB" id="VectorBase:BGLB006255"/>
<name>A0A2C9JQ88_BIOGL</name>
<dbReference type="OrthoDB" id="10060343at2759"/>
<feature type="domain" description="DUF4605" evidence="7">
    <location>
        <begin position="49"/>
        <end position="107"/>
    </location>
</feature>
<proteinExistence type="inferred from homology"/>
<reference evidence="11" key="2">
    <citation type="submission" date="2025-04" db="UniProtKB">
        <authorList>
            <consortium name="RefSeq"/>
        </authorList>
    </citation>
    <scope>IDENTIFICATION</scope>
</reference>
<reference evidence="8" key="1">
    <citation type="submission" date="2020-05" db="UniProtKB">
        <authorList>
            <consortium name="EnsemblMetazoa"/>
        </authorList>
    </citation>
    <scope>IDENTIFICATION</scope>
    <source>
        <strain evidence="8">BB02</strain>
    </source>
</reference>
<dbReference type="PANTHER" id="PTHR33690:SF3">
    <property type="entry name" value="UBIQUITIN-LIKE DOMAIN-CONTAINING PROTEIN"/>
    <property type="match status" value="1"/>
</dbReference>
<evidence type="ECO:0000256" key="5">
    <source>
        <dbReference type="ARBA" id="ARBA00023136"/>
    </source>
</evidence>
<dbReference type="Pfam" id="PF15378">
    <property type="entry name" value="DUF4605"/>
    <property type="match status" value="1"/>
</dbReference>
<evidence type="ECO:0000256" key="3">
    <source>
        <dbReference type="ARBA" id="ARBA00022692"/>
    </source>
</evidence>
<feature type="transmembrane region" description="Helical" evidence="6">
    <location>
        <begin position="76"/>
        <end position="102"/>
    </location>
</feature>
<protein>
    <submittedName>
        <fullName evidence="11">Protein FAM241B-like</fullName>
    </submittedName>
</protein>
<organism evidence="8 9">
    <name type="scientific">Biomphalaria glabrata</name>
    <name type="common">Bloodfluke planorb</name>
    <name type="synonym">Freshwater snail</name>
    <dbReference type="NCBI Taxonomy" id="6526"/>
    <lineage>
        <taxon>Eukaryota</taxon>
        <taxon>Metazoa</taxon>
        <taxon>Spiralia</taxon>
        <taxon>Lophotrochozoa</taxon>
        <taxon>Mollusca</taxon>
        <taxon>Gastropoda</taxon>
        <taxon>Heterobranchia</taxon>
        <taxon>Euthyneura</taxon>
        <taxon>Panpulmonata</taxon>
        <taxon>Hygrophila</taxon>
        <taxon>Lymnaeoidea</taxon>
        <taxon>Planorbidae</taxon>
        <taxon>Biomphalaria</taxon>
    </lineage>
</organism>
<keyword evidence="4 6" id="KW-1133">Transmembrane helix</keyword>
<comment type="subcellular location">
    <subcellularLocation>
        <location evidence="1">Membrane</location>
        <topology evidence="1">Single-pass membrane protein</topology>
    </subcellularLocation>
</comment>
<evidence type="ECO:0000313" key="11">
    <source>
        <dbReference type="RefSeq" id="XP_013077273.1"/>
    </source>
</evidence>
<dbReference type="GO" id="GO:0016020">
    <property type="term" value="C:membrane"/>
    <property type="evidence" value="ECO:0007669"/>
    <property type="project" value="UniProtKB-SubCell"/>
</dbReference>
<dbReference type="Proteomes" id="UP000076420">
    <property type="component" value="Unassembled WGS sequence"/>
</dbReference>